<comment type="catalytic activity">
    <reaction evidence="1 7">
        <text>2-C-methyl-D-erythritol 4-phosphate + CTP + H(+) = 4-CDP-2-C-methyl-D-erythritol + diphosphate</text>
        <dbReference type="Rhea" id="RHEA:13429"/>
        <dbReference type="ChEBI" id="CHEBI:15378"/>
        <dbReference type="ChEBI" id="CHEBI:33019"/>
        <dbReference type="ChEBI" id="CHEBI:37563"/>
        <dbReference type="ChEBI" id="CHEBI:57823"/>
        <dbReference type="ChEBI" id="CHEBI:58262"/>
        <dbReference type="EC" id="2.7.7.60"/>
    </reaction>
</comment>
<dbReference type="PANTHER" id="PTHR32125:SF4">
    <property type="entry name" value="2-C-METHYL-D-ERYTHRITOL 4-PHOSPHATE CYTIDYLYLTRANSFERASE, CHLOROPLASTIC"/>
    <property type="match status" value="1"/>
</dbReference>
<dbReference type="InterPro" id="IPR029044">
    <property type="entry name" value="Nucleotide-diphossugar_trans"/>
</dbReference>
<dbReference type="InterPro" id="IPR018294">
    <property type="entry name" value="ISPD_synthase_CS"/>
</dbReference>
<dbReference type="HAMAP" id="MF_00108">
    <property type="entry name" value="IspD"/>
    <property type="match status" value="1"/>
</dbReference>
<proteinExistence type="inferred from homology"/>
<dbReference type="NCBIfam" id="TIGR00453">
    <property type="entry name" value="ispD"/>
    <property type="match status" value="1"/>
</dbReference>
<sequence>MALYAVVPAAGVGKRMKADRPKQYLQVNGQSILEHTLTRLLCFPMFEKIMIAVNHDDPFFHNMPVSKDVRILNCDGGKERVDSVLNGLNALVQQGADVSDWVMVHDVARPCISLNDIQRLYDARNEHGAIIGAPVRDTMKRTDAQGNIIETVEREQLWHALTPQLAPLGVLKKAIEFSLQNNLPVTDEASALEHVGLKPIMIAGLASNIKVTHPDDLAMITQFLTNES</sequence>
<dbReference type="Gene3D" id="3.90.550.10">
    <property type="entry name" value="Spore Coat Polysaccharide Biosynthesis Protein SpsA, Chain A"/>
    <property type="match status" value="1"/>
</dbReference>
<comment type="pathway">
    <text evidence="2 7">Isoprenoid biosynthesis; isopentenyl diphosphate biosynthesis via DXP pathway; isopentenyl diphosphate from 1-deoxy-D-xylulose 5-phosphate: step 2/6.</text>
</comment>
<dbReference type="GO" id="GO:0019288">
    <property type="term" value="P:isopentenyl diphosphate biosynthetic process, methylerythritol 4-phosphate pathway"/>
    <property type="evidence" value="ECO:0007669"/>
    <property type="project" value="UniProtKB-UniRule"/>
</dbReference>
<evidence type="ECO:0000313" key="9">
    <source>
        <dbReference type="Proteomes" id="UP000004263"/>
    </source>
</evidence>
<keyword evidence="5 7" id="KW-0548">Nucleotidyltransferase</keyword>
<dbReference type="InterPro" id="IPR050088">
    <property type="entry name" value="IspD/TarI_cytidylyltransf_bact"/>
</dbReference>
<dbReference type="HOGENOM" id="CLU_061281_3_1_6"/>
<organism evidence="8 9">
    <name type="scientific">Bermanella marisrubri</name>
    <dbReference type="NCBI Taxonomy" id="207949"/>
    <lineage>
        <taxon>Bacteria</taxon>
        <taxon>Pseudomonadati</taxon>
        <taxon>Pseudomonadota</taxon>
        <taxon>Gammaproteobacteria</taxon>
        <taxon>Oceanospirillales</taxon>
        <taxon>Oceanospirillaceae</taxon>
        <taxon>Bermanella</taxon>
    </lineage>
</organism>
<name>Q1N1K7_9GAMM</name>
<feature type="site" description="Positions MEP for the nucleophilic attack" evidence="7">
    <location>
        <position position="154"/>
    </location>
</feature>
<evidence type="ECO:0000256" key="7">
    <source>
        <dbReference type="HAMAP-Rule" id="MF_00108"/>
    </source>
</evidence>
<accession>Q1N1K7</accession>
<dbReference type="InterPro" id="IPR034683">
    <property type="entry name" value="IspD/TarI"/>
</dbReference>
<comment type="caution">
    <text evidence="8">The sequence shown here is derived from an EMBL/GenBank/DDBJ whole genome shotgun (WGS) entry which is preliminary data.</text>
</comment>
<keyword evidence="9" id="KW-1185">Reference proteome</keyword>
<evidence type="ECO:0000256" key="2">
    <source>
        <dbReference type="ARBA" id="ARBA00004787"/>
    </source>
</evidence>
<evidence type="ECO:0000256" key="3">
    <source>
        <dbReference type="ARBA" id="ARBA00009789"/>
    </source>
</evidence>
<dbReference type="UniPathway" id="UPA00056">
    <property type="reaction ID" value="UER00093"/>
</dbReference>
<feature type="site" description="Transition state stabilizer" evidence="7">
    <location>
        <position position="15"/>
    </location>
</feature>
<dbReference type="CDD" id="cd02516">
    <property type="entry name" value="CDP-ME_synthetase"/>
    <property type="match status" value="1"/>
</dbReference>
<evidence type="ECO:0000313" key="8">
    <source>
        <dbReference type="EMBL" id="EAT12043.1"/>
    </source>
</evidence>
<dbReference type="AlphaFoldDB" id="Q1N1K7"/>
<evidence type="ECO:0000256" key="5">
    <source>
        <dbReference type="ARBA" id="ARBA00022695"/>
    </source>
</evidence>
<dbReference type="Proteomes" id="UP000004263">
    <property type="component" value="Unassembled WGS sequence"/>
</dbReference>
<evidence type="ECO:0000256" key="4">
    <source>
        <dbReference type="ARBA" id="ARBA00022679"/>
    </source>
</evidence>
<keyword evidence="4 7" id="KW-0808">Transferase</keyword>
<comment type="function">
    <text evidence="7">Catalyzes the formation of 4-diphosphocytidyl-2-C-methyl-D-erythritol from CTP and 2-C-methyl-D-erythritol 4-phosphate (MEP).</text>
</comment>
<feature type="site" description="Transition state stabilizer" evidence="7">
    <location>
        <position position="22"/>
    </location>
</feature>
<evidence type="ECO:0000256" key="1">
    <source>
        <dbReference type="ARBA" id="ARBA00001282"/>
    </source>
</evidence>
<dbReference type="FunFam" id="3.90.550.10:FF:000003">
    <property type="entry name" value="2-C-methyl-D-erythritol 4-phosphate cytidylyltransferase"/>
    <property type="match status" value="1"/>
</dbReference>
<keyword evidence="6 7" id="KW-0414">Isoprene biosynthesis</keyword>
<dbReference type="EMBL" id="AAQH01000010">
    <property type="protein sequence ID" value="EAT12043.1"/>
    <property type="molecule type" value="Genomic_DNA"/>
</dbReference>
<comment type="similarity">
    <text evidence="3 7">Belongs to the IspD/TarI cytidylyltransferase family. IspD subfamily.</text>
</comment>
<feature type="site" description="Positions MEP for the nucleophilic attack" evidence="7">
    <location>
        <position position="210"/>
    </location>
</feature>
<dbReference type="InterPro" id="IPR001228">
    <property type="entry name" value="IspD"/>
</dbReference>
<dbReference type="RefSeq" id="WP_007019003.1">
    <property type="nucleotide sequence ID" value="NZ_CH724120.1"/>
</dbReference>
<dbReference type="OrthoDB" id="9806837at2"/>
<dbReference type="STRING" id="207949.RED65_03355"/>
<dbReference type="PROSITE" id="PS01295">
    <property type="entry name" value="ISPD"/>
    <property type="match status" value="1"/>
</dbReference>
<evidence type="ECO:0000256" key="6">
    <source>
        <dbReference type="ARBA" id="ARBA00023229"/>
    </source>
</evidence>
<dbReference type="EC" id="2.7.7.60" evidence="7"/>
<dbReference type="Pfam" id="PF01128">
    <property type="entry name" value="IspD"/>
    <property type="match status" value="1"/>
</dbReference>
<dbReference type="GO" id="GO:0050518">
    <property type="term" value="F:2-C-methyl-D-erythritol 4-phosphate cytidylyltransferase activity"/>
    <property type="evidence" value="ECO:0007669"/>
    <property type="project" value="UniProtKB-UniRule"/>
</dbReference>
<dbReference type="SUPFAM" id="SSF53448">
    <property type="entry name" value="Nucleotide-diphospho-sugar transferases"/>
    <property type="match status" value="1"/>
</dbReference>
<dbReference type="PANTHER" id="PTHR32125">
    <property type="entry name" value="2-C-METHYL-D-ERYTHRITOL 4-PHOSPHATE CYTIDYLYLTRANSFERASE, CHLOROPLASTIC"/>
    <property type="match status" value="1"/>
</dbReference>
<reference evidence="8 9" key="1">
    <citation type="submission" date="2006-03" db="EMBL/GenBank/DDBJ databases">
        <authorList>
            <person name="Pinhassi J."/>
            <person name="Pedros-Alio C."/>
            <person name="Ferriera S."/>
            <person name="Johnson J."/>
            <person name="Kravitz S."/>
            <person name="Halpern A."/>
            <person name="Remington K."/>
            <person name="Beeson K."/>
            <person name="Tran B."/>
            <person name="Rogers Y.-H."/>
            <person name="Friedman R."/>
            <person name="Venter J.C."/>
        </authorList>
    </citation>
    <scope>NUCLEOTIDE SEQUENCE [LARGE SCALE GENOMIC DNA]</scope>
    <source>
        <strain evidence="8 9">RED65</strain>
    </source>
</reference>
<gene>
    <name evidence="7 8" type="primary">ispD</name>
    <name evidence="8" type="ORF">RED65_03355</name>
</gene>
<protein>
    <recommendedName>
        <fullName evidence="7">2-C-methyl-D-erythritol 4-phosphate cytidylyltransferase</fullName>
        <ecNumber evidence="7">2.7.7.60</ecNumber>
    </recommendedName>
    <alternativeName>
        <fullName evidence="7">4-diphosphocytidyl-2C-methyl-D-erythritol synthase</fullName>
    </alternativeName>
    <alternativeName>
        <fullName evidence="7">MEP cytidylyltransferase</fullName>
        <shortName evidence="7">MCT</shortName>
    </alternativeName>
</protein>